<proteinExistence type="predicted"/>
<dbReference type="EMBL" id="FWZT01000014">
    <property type="protein sequence ID" value="SMF46400.1"/>
    <property type="molecule type" value="Genomic_DNA"/>
</dbReference>
<dbReference type="RefSeq" id="WP_132321515.1">
    <property type="nucleotide sequence ID" value="NZ_FWZT01000014.1"/>
</dbReference>
<protein>
    <submittedName>
        <fullName evidence="1">Uncharacterized protein</fullName>
    </submittedName>
</protein>
<evidence type="ECO:0000313" key="2">
    <source>
        <dbReference type="Proteomes" id="UP000192907"/>
    </source>
</evidence>
<dbReference type="AlphaFoldDB" id="A0A1Y6C574"/>
<keyword evidence="2" id="KW-1185">Reference proteome</keyword>
<dbReference type="STRING" id="1513793.SAMN06296036_11448"/>
<evidence type="ECO:0000313" key="1">
    <source>
        <dbReference type="EMBL" id="SMF46400.1"/>
    </source>
</evidence>
<name>A0A1Y6C574_9BACT</name>
<dbReference type="Proteomes" id="UP000192907">
    <property type="component" value="Unassembled WGS sequence"/>
</dbReference>
<organism evidence="1 2">
    <name type="scientific">Pseudobacteriovorax antillogorgiicola</name>
    <dbReference type="NCBI Taxonomy" id="1513793"/>
    <lineage>
        <taxon>Bacteria</taxon>
        <taxon>Pseudomonadati</taxon>
        <taxon>Bdellovibrionota</taxon>
        <taxon>Oligoflexia</taxon>
        <taxon>Oligoflexales</taxon>
        <taxon>Pseudobacteriovoracaceae</taxon>
        <taxon>Pseudobacteriovorax</taxon>
    </lineage>
</organism>
<accession>A0A1Y6C574</accession>
<gene>
    <name evidence="1" type="ORF">SAMN06296036_11448</name>
</gene>
<sequence length="176" mass="19917">MNKAKIAAIMFATLSLTEVASARVYRHCAGAVKLKWVPPSSIQYLPTQKLVSDFTVKGDAPTGRPNEARRRAKRQIMKCLKTHWADRWSTWKEYDRDLLPDACLSSKVKHYTAEDVDIKSQIERGACDAWMRFIDADKFPSITVGVYAFSDGDTGCDSQDKLANYRVTQEMCSQLD</sequence>
<reference evidence="2" key="1">
    <citation type="submission" date="2017-04" db="EMBL/GenBank/DDBJ databases">
        <authorList>
            <person name="Varghese N."/>
            <person name="Submissions S."/>
        </authorList>
    </citation>
    <scope>NUCLEOTIDE SEQUENCE [LARGE SCALE GENOMIC DNA]</scope>
    <source>
        <strain evidence="2">RKEM611</strain>
    </source>
</reference>